<evidence type="ECO:0000259" key="1">
    <source>
        <dbReference type="Pfam" id="PF07739"/>
    </source>
</evidence>
<feature type="domain" description="TipAS antibiotic-recognition" evidence="1">
    <location>
        <begin position="13"/>
        <end position="132"/>
    </location>
</feature>
<dbReference type="EMBL" id="JAMBPX010000005">
    <property type="protein sequence ID" value="MDG0859521.1"/>
    <property type="molecule type" value="Genomic_DNA"/>
</dbReference>
<dbReference type="Proteomes" id="UP001152302">
    <property type="component" value="Unassembled WGS sequence"/>
</dbReference>
<evidence type="ECO:0000313" key="2">
    <source>
        <dbReference type="EMBL" id="MDG0859521.1"/>
    </source>
</evidence>
<proteinExistence type="predicted"/>
<gene>
    <name evidence="2" type="ORF">M4L21_09325</name>
</gene>
<organism evidence="2 3">
    <name type="scientific">Staphylococcus equorum</name>
    <dbReference type="NCBI Taxonomy" id="246432"/>
    <lineage>
        <taxon>Bacteria</taxon>
        <taxon>Bacillati</taxon>
        <taxon>Bacillota</taxon>
        <taxon>Bacilli</taxon>
        <taxon>Bacillales</taxon>
        <taxon>Staphylococcaceae</taxon>
        <taxon>Staphylococcus</taxon>
    </lineage>
</organism>
<comment type="caution">
    <text evidence="2">The sequence shown here is derived from an EMBL/GenBank/DDBJ whole genome shotgun (WGS) entry which is preliminary data.</text>
</comment>
<dbReference type="SUPFAM" id="SSF89082">
    <property type="entry name" value="Antibiotic binding domain of TipA-like multidrug resistance regulators"/>
    <property type="match status" value="1"/>
</dbReference>
<reference evidence="2" key="1">
    <citation type="submission" date="2022-05" db="EMBL/GenBank/DDBJ databases">
        <title>Comparative genomics of Staphylococcus equorum isolates.</title>
        <authorList>
            <person name="Luelf R.H."/>
        </authorList>
    </citation>
    <scope>NUCLEOTIDE SEQUENCE</scope>
    <source>
        <strain evidence="2">TMW 2.2343</strain>
    </source>
</reference>
<dbReference type="InterPro" id="IPR036244">
    <property type="entry name" value="TipA-like_antibiotic-bd"/>
</dbReference>
<dbReference type="InterPro" id="IPR012925">
    <property type="entry name" value="TipAS_dom"/>
</dbReference>
<accession>A0A9X4LAM4</accession>
<sequence length="140" mass="16744">MEAFSGFDLTGQYEREAYSKYKDSNYYKAFEQSNAQKSKHQQQSDNDKIKTQLEAFFNKMNQLQNEGITPNQAVDNIEEFNCILSIQIPNCDNQFIEYMAHTYEQDERFIKNINKNRNTDFHHYLIQTMRIFVNKEENLT</sequence>
<dbReference type="AlphaFoldDB" id="A0A9X4LAM4"/>
<protein>
    <submittedName>
        <fullName evidence="2">TipAS antibiotic-recognition domain-containing protein</fullName>
    </submittedName>
</protein>
<dbReference type="RefSeq" id="WP_277581249.1">
    <property type="nucleotide sequence ID" value="NZ_JAMBPX010000005.1"/>
</dbReference>
<evidence type="ECO:0000313" key="3">
    <source>
        <dbReference type="Proteomes" id="UP001152302"/>
    </source>
</evidence>
<dbReference type="Gene3D" id="1.10.490.50">
    <property type="entry name" value="Antibiotic binding domain of TipA-like multidrug resistance regulators"/>
    <property type="match status" value="1"/>
</dbReference>
<dbReference type="Pfam" id="PF07739">
    <property type="entry name" value="TipAS"/>
    <property type="match status" value="1"/>
</dbReference>
<name>A0A9X4LAM4_9STAP</name>